<protein>
    <submittedName>
        <fullName evidence="1">Uncharacterized protein</fullName>
    </submittedName>
</protein>
<feature type="non-terminal residue" evidence="1">
    <location>
        <position position="64"/>
    </location>
</feature>
<sequence>NSVGTDLSFEEWKSSGAEKIVRASCAVESGKFSSLDEALREMAPEVLVELKIEQQLVTPAQCYT</sequence>
<dbReference type="AlphaFoldDB" id="X0TJM2"/>
<dbReference type="EMBL" id="BARS01014442">
    <property type="protein sequence ID" value="GAF93434.1"/>
    <property type="molecule type" value="Genomic_DNA"/>
</dbReference>
<name>X0TJM2_9ZZZZ</name>
<proteinExistence type="predicted"/>
<feature type="non-terminal residue" evidence="1">
    <location>
        <position position="1"/>
    </location>
</feature>
<gene>
    <name evidence="1" type="ORF">S01H1_24344</name>
</gene>
<reference evidence="1" key="1">
    <citation type="journal article" date="2014" name="Front. Microbiol.">
        <title>High frequency of phylogenetically diverse reductive dehalogenase-homologous genes in deep subseafloor sedimentary metagenomes.</title>
        <authorList>
            <person name="Kawai M."/>
            <person name="Futagami T."/>
            <person name="Toyoda A."/>
            <person name="Takaki Y."/>
            <person name="Nishi S."/>
            <person name="Hori S."/>
            <person name="Arai W."/>
            <person name="Tsubouchi T."/>
            <person name="Morono Y."/>
            <person name="Uchiyama I."/>
            <person name="Ito T."/>
            <person name="Fujiyama A."/>
            <person name="Inagaki F."/>
            <person name="Takami H."/>
        </authorList>
    </citation>
    <scope>NUCLEOTIDE SEQUENCE</scope>
    <source>
        <strain evidence="1">Expedition CK06-06</strain>
    </source>
</reference>
<evidence type="ECO:0000313" key="1">
    <source>
        <dbReference type="EMBL" id="GAF93434.1"/>
    </source>
</evidence>
<accession>X0TJM2</accession>
<comment type="caution">
    <text evidence="1">The sequence shown here is derived from an EMBL/GenBank/DDBJ whole genome shotgun (WGS) entry which is preliminary data.</text>
</comment>
<organism evidence="1">
    <name type="scientific">marine sediment metagenome</name>
    <dbReference type="NCBI Taxonomy" id="412755"/>
    <lineage>
        <taxon>unclassified sequences</taxon>
        <taxon>metagenomes</taxon>
        <taxon>ecological metagenomes</taxon>
    </lineage>
</organism>